<organism evidence="1 2">
    <name type="scientific">Yinghuangia aomiensis</name>
    <dbReference type="NCBI Taxonomy" id="676205"/>
    <lineage>
        <taxon>Bacteria</taxon>
        <taxon>Bacillati</taxon>
        <taxon>Actinomycetota</taxon>
        <taxon>Actinomycetes</taxon>
        <taxon>Kitasatosporales</taxon>
        <taxon>Streptomycetaceae</taxon>
        <taxon>Yinghuangia</taxon>
    </lineage>
</organism>
<dbReference type="RefSeq" id="WP_345678995.1">
    <property type="nucleotide sequence ID" value="NZ_BAABHS010000026.1"/>
</dbReference>
<protein>
    <submittedName>
        <fullName evidence="1">Uncharacterized protein</fullName>
    </submittedName>
</protein>
<accession>A0ABP9HZW8</accession>
<dbReference type="EMBL" id="BAABHS010000026">
    <property type="protein sequence ID" value="GAA4983351.1"/>
    <property type="molecule type" value="Genomic_DNA"/>
</dbReference>
<comment type="caution">
    <text evidence="1">The sequence shown here is derived from an EMBL/GenBank/DDBJ whole genome shotgun (WGS) entry which is preliminary data.</text>
</comment>
<sequence>MRIAADNERTCAPRAEVFHDGIPYVSGWRDADAATRELADALMAAGLAVGFGALKADVNVHGDGLVSLGAVPADVVARLADLVTRGLCAEMARLAA</sequence>
<name>A0ABP9HZW8_9ACTN</name>
<evidence type="ECO:0000313" key="2">
    <source>
        <dbReference type="Proteomes" id="UP001500466"/>
    </source>
</evidence>
<evidence type="ECO:0000313" key="1">
    <source>
        <dbReference type="EMBL" id="GAA4983351.1"/>
    </source>
</evidence>
<reference evidence="2" key="1">
    <citation type="journal article" date="2019" name="Int. J. Syst. Evol. Microbiol.">
        <title>The Global Catalogue of Microorganisms (GCM) 10K type strain sequencing project: providing services to taxonomists for standard genome sequencing and annotation.</title>
        <authorList>
            <consortium name="The Broad Institute Genomics Platform"/>
            <consortium name="The Broad Institute Genome Sequencing Center for Infectious Disease"/>
            <person name="Wu L."/>
            <person name="Ma J."/>
        </authorList>
    </citation>
    <scope>NUCLEOTIDE SEQUENCE [LARGE SCALE GENOMIC DNA]</scope>
    <source>
        <strain evidence="2">JCM 17986</strain>
    </source>
</reference>
<proteinExistence type="predicted"/>
<keyword evidence="2" id="KW-1185">Reference proteome</keyword>
<dbReference type="Proteomes" id="UP001500466">
    <property type="component" value="Unassembled WGS sequence"/>
</dbReference>
<gene>
    <name evidence="1" type="ORF">GCM10023205_61430</name>
</gene>